<protein>
    <recommendedName>
        <fullName evidence="4">PCI domain-containing protein</fullName>
    </recommendedName>
</protein>
<keyword evidence="3" id="KW-1185">Reference proteome</keyword>
<feature type="region of interest" description="Disordered" evidence="1">
    <location>
        <begin position="143"/>
        <end position="163"/>
    </location>
</feature>
<dbReference type="OrthoDB" id="5599260at2759"/>
<proteinExistence type="predicted"/>
<feature type="compositionally biased region" description="Low complexity" evidence="1">
    <location>
        <begin position="10"/>
        <end position="22"/>
    </location>
</feature>
<evidence type="ECO:0000313" key="3">
    <source>
        <dbReference type="Proteomes" id="UP001150569"/>
    </source>
</evidence>
<feature type="compositionally biased region" description="Polar residues" evidence="1">
    <location>
        <begin position="29"/>
        <end position="39"/>
    </location>
</feature>
<dbReference type="PANTHER" id="PTHR39398">
    <property type="entry name" value="YALI0F14311P"/>
    <property type="match status" value="1"/>
</dbReference>
<dbReference type="AlphaFoldDB" id="A0A9W8DP94"/>
<sequence>MSSSKPWQRPTTATASTGAPGSWRRRATDGSTATSTSEIAQPHPSSHQPPPSAQHWGPRPFNRTAPSSVPGSSSSRNLSAWSRTAPNRSYRESPRESRQSPAGPASILRSPMPTSVRPTRQRGPELNPNDLASRFRSLALVSRAREDGSSGNPATATRIPPVEGKHNIDNIRNFVTQDAYFAYIQDQVQAYRATYGDQVLEVTSPNSPHVTTQRAAADEIVGAFRKLREGVTAARRQDETAVRIYEASVEMCIRAGHDSELLKSFGPLLDDLYPHFASAQEGIPSPATTEATGRPAPPLVAALQRRSEMTAYYYLFLLSQYARRILSNDIHQAATDRNVSTELDRQAQQYYIDYRSALGAIKSGTKELDMYQSFTLQLLRLVSSFDGYLDNEWLQGANTYQKFLIRAPLDYYRLRILQFFSRVYYSLRLDDLCTFLALPDTDHISQLMTEAGVNGHVDRPPSPDLFSDPVKPDTLTSPERPTLKVWFKKKPILQRPM</sequence>
<name>A0A9W8DP94_9FUNG</name>
<reference evidence="2" key="1">
    <citation type="submission" date="2022-07" db="EMBL/GenBank/DDBJ databases">
        <title>Phylogenomic reconstructions and comparative analyses of Kickxellomycotina fungi.</title>
        <authorList>
            <person name="Reynolds N.K."/>
            <person name="Stajich J.E."/>
            <person name="Barry K."/>
            <person name="Grigoriev I.V."/>
            <person name="Crous P."/>
            <person name="Smith M.E."/>
        </authorList>
    </citation>
    <scope>NUCLEOTIDE SEQUENCE</scope>
    <source>
        <strain evidence="2">RSA 861</strain>
    </source>
</reference>
<dbReference type="PANTHER" id="PTHR39398:SF1">
    <property type="entry name" value="CSN8_PSMD8_EIF3K DOMAIN-CONTAINING PROTEIN"/>
    <property type="match status" value="1"/>
</dbReference>
<comment type="caution">
    <text evidence="2">The sequence shown here is derived from an EMBL/GenBank/DDBJ whole genome shotgun (WGS) entry which is preliminary data.</text>
</comment>
<dbReference type="Proteomes" id="UP001150569">
    <property type="component" value="Unassembled WGS sequence"/>
</dbReference>
<organism evidence="2 3">
    <name type="scientific">Tieghemiomyces parasiticus</name>
    <dbReference type="NCBI Taxonomy" id="78921"/>
    <lineage>
        <taxon>Eukaryota</taxon>
        <taxon>Fungi</taxon>
        <taxon>Fungi incertae sedis</taxon>
        <taxon>Zoopagomycota</taxon>
        <taxon>Kickxellomycotina</taxon>
        <taxon>Dimargaritomycetes</taxon>
        <taxon>Dimargaritales</taxon>
        <taxon>Dimargaritaceae</taxon>
        <taxon>Tieghemiomyces</taxon>
    </lineage>
</organism>
<feature type="region of interest" description="Disordered" evidence="1">
    <location>
        <begin position="1"/>
        <end position="131"/>
    </location>
</feature>
<dbReference type="EMBL" id="JANBPT010000798">
    <property type="protein sequence ID" value="KAJ1912811.1"/>
    <property type="molecule type" value="Genomic_DNA"/>
</dbReference>
<gene>
    <name evidence="2" type="ORF">IWQ60_009486</name>
</gene>
<evidence type="ECO:0008006" key="4">
    <source>
        <dbReference type="Google" id="ProtNLM"/>
    </source>
</evidence>
<evidence type="ECO:0000256" key="1">
    <source>
        <dbReference type="SAM" id="MobiDB-lite"/>
    </source>
</evidence>
<feature type="compositionally biased region" description="Low complexity" evidence="1">
    <location>
        <begin position="67"/>
        <end position="82"/>
    </location>
</feature>
<feature type="compositionally biased region" description="Basic and acidic residues" evidence="1">
    <location>
        <begin position="89"/>
        <end position="98"/>
    </location>
</feature>
<evidence type="ECO:0000313" key="2">
    <source>
        <dbReference type="EMBL" id="KAJ1912811.1"/>
    </source>
</evidence>
<accession>A0A9W8DP94</accession>